<evidence type="ECO:0000256" key="3">
    <source>
        <dbReference type="ARBA" id="ARBA00022857"/>
    </source>
</evidence>
<reference evidence="12" key="1">
    <citation type="submission" date="2022-05" db="EMBL/GenBank/DDBJ databases">
        <authorList>
            <person name="Blom J."/>
        </authorList>
    </citation>
    <scope>NUCLEOTIDE SEQUENCE</scope>
    <source>
        <strain evidence="12">Type strain: CPO20170097</strain>
    </source>
</reference>
<comment type="function">
    <text evidence="5">Catalyzes the reduction of dihydromonapterin to tetrahydromonapterin. Also has lower activity with dihydrofolate.</text>
</comment>
<dbReference type="PROSITE" id="PS00061">
    <property type="entry name" value="ADH_SHORT"/>
    <property type="match status" value="1"/>
</dbReference>
<evidence type="ECO:0000256" key="2">
    <source>
        <dbReference type="ARBA" id="ARBA00022563"/>
    </source>
</evidence>
<protein>
    <recommendedName>
        <fullName evidence="8">Dihydromonapterin reductase</fullName>
        <ecNumber evidence="1">1.5.1.3</ecNumber>
        <ecNumber evidence="7">1.5.1.50</ecNumber>
    </recommendedName>
    <alternativeName>
        <fullName evidence="9">Dihydrofolate reductase</fullName>
    </alternativeName>
</protein>
<evidence type="ECO:0000256" key="5">
    <source>
        <dbReference type="ARBA" id="ARBA00037508"/>
    </source>
</evidence>
<dbReference type="InterPro" id="IPR036291">
    <property type="entry name" value="NAD(P)-bd_dom_sf"/>
</dbReference>
<evidence type="ECO:0000256" key="9">
    <source>
        <dbReference type="ARBA" id="ARBA00042299"/>
    </source>
</evidence>
<dbReference type="Proteomes" id="UP001152651">
    <property type="component" value="Unassembled WGS sequence"/>
</dbReference>
<evidence type="ECO:0000256" key="10">
    <source>
        <dbReference type="ARBA" id="ARBA00048873"/>
    </source>
</evidence>
<sequence>MGETLSRPILITGAGRRIGLALAHHLLNQQQPVIVSYRTHLPAIDVLEKAGAQCIQADFSTDGGIIAFAEEVKKNCRGLRAVIHNASAWVPESPRQPLSDVMHAMMQVHVNAPYLLNHALESLLRGHGHAASDIIHFTDYVVERGSDKHIAYAASKAALDNMTRSFAKKLAPEVKVNAIAPSLILFNETDDAAYRQQALNKSLMKIAPGEKEIIDLVDYLLTSCYVTGRTFAVDGGRPLA</sequence>
<evidence type="ECO:0000313" key="13">
    <source>
        <dbReference type="Proteomes" id="UP001152651"/>
    </source>
</evidence>
<dbReference type="InterPro" id="IPR002347">
    <property type="entry name" value="SDR_fam"/>
</dbReference>
<dbReference type="SUPFAM" id="SSF51735">
    <property type="entry name" value="NAD(P)-binding Rossmann-fold domains"/>
    <property type="match status" value="1"/>
</dbReference>
<evidence type="ECO:0000256" key="4">
    <source>
        <dbReference type="ARBA" id="ARBA00023002"/>
    </source>
</evidence>
<dbReference type="PRINTS" id="PR00081">
    <property type="entry name" value="GDHRDH"/>
</dbReference>
<evidence type="ECO:0000256" key="7">
    <source>
        <dbReference type="ARBA" id="ARBA00039145"/>
    </source>
</evidence>
<keyword evidence="2" id="KW-0554">One-carbon metabolism</keyword>
<evidence type="ECO:0000256" key="1">
    <source>
        <dbReference type="ARBA" id="ARBA00012856"/>
    </source>
</evidence>
<keyword evidence="13" id="KW-1185">Reference proteome</keyword>
<evidence type="ECO:0000313" key="12">
    <source>
        <dbReference type="EMBL" id="CAH6660695.1"/>
    </source>
</evidence>
<dbReference type="PANTHER" id="PTHR43639">
    <property type="entry name" value="OXIDOREDUCTASE, SHORT-CHAIN DEHYDROGENASE/REDUCTASE FAMILY (AFU_ORTHOLOGUE AFUA_5G02870)"/>
    <property type="match status" value="1"/>
</dbReference>
<dbReference type="EC" id="1.5.1.50" evidence="7"/>
<dbReference type="PANTHER" id="PTHR43639:SF6">
    <property type="entry name" value="DIHYDROMONAPTERIN REDUCTASE"/>
    <property type="match status" value="1"/>
</dbReference>
<comment type="caution">
    <text evidence="12">The sequence shown here is derived from an EMBL/GenBank/DDBJ whole genome shotgun (WGS) entry which is preliminary data.</text>
</comment>
<dbReference type="Pfam" id="PF13561">
    <property type="entry name" value="adh_short_C2"/>
    <property type="match status" value="1"/>
</dbReference>
<keyword evidence="4" id="KW-0560">Oxidoreductase</keyword>
<name>A0ABM9FBX2_9ENTR</name>
<organism evidence="12 13">
    <name type="scientific">Pseudocitrobacter vendiensis</name>
    <dbReference type="NCBI Taxonomy" id="2488306"/>
    <lineage>
        <taxon>Bacteria</taxon>
        <taxon>Pseudomonadati</taxon>
        <taxon>Pseudomonadota</taxon>
        <taxon>Gammaproteobacteria</taxon>
        <taxon>Enterobacterales</taxon>
        <taxon>Enterobacteriaceae</taxon>
        <taxon>Pseudocitrobacter</taxon>
    </lineage>
</organism>
<evidence type="ECO:0000256" key="8">
    <source>
        <dbReference type="ARBA" id="ARBA00039631"/>
    </source>
</evidence>
<keyword evidence="3" id="KW-0521">NADP</keyword>
<evidence type="ECO:0000256" key="11">
    <source>
        <dbReference type="ARBA" id="ARBA00049376"/>
    </source>
</evidence>
<dbReference type="EC" id="1.5.1.3" evidence="1"/>
<comment type="catalytic activity">
    <reaction evidence="10">
        <text>(6S)-5,6,7,8-tetrahydrofolate + NADP(+) = 7,8-dihydrofolate + NADPH + H(+)</text>
        <dbReference type="Rhea" id="RHEA:15009"/>
        <dbReference type="ChEBI" id="CHEBI:15378"/>
        <dbReference type="ChEBI" id="CHEBI:57451"/>
        <dbReference type="ChEBI" id="CHEBI:57453"/>
        <dbReference type="ChEBI" id="CHEBI:57783"/>
        <dbReference type="ChEBI" id="CHEBI:58349"/>
        <dbReference type="EC" id="1.5.1.3"/>
    </reaction>
</comment>
<comment type="catalytic activity">
    <reaction evidence="11">
        <text>7,8-dihydromonapterin + NADPH + H(+) = 5,6,7,8-tetrahydromonapterin + NADP(+)</text>
        <dbReference type="Rhea" id="RHEA:34847"/>
        <dbReference type="ChEBI" id="CHEBI:15378"/>
        <dbReference type="ChEBI" id="CHEBI:57783"/>
        <dbReference type="ChEBI" id="CHEBI:58349"/>
        <dbReference type="ChEBI" id="CHEBI:71175"/>
        <dbReference type="ChEBI" id="CHEBI:71177"/>
        <dbReference type="EC" id="1.5.1.50"/>
    </reaction>
</comment>
<dbReference type="Gene3D" id="3.40.50.720">
    <property type="entry name" value="NAD(P)-binding Rossmann-like Domain"/>
    <property type="match status" value="1"/>
</dbReference>
<comment type="similarity">
    <text evidence="6">Belongs to the short-chain dehydrogenases/reductases (SDR) family. FolM subfamily.</text>
</comment>
<dbReference type="InterPro" id="IPR020904">
    <property type="entry name" value="Sc_DH/Rdtase_CS"/>
</dbReference>
<dbReference type="EMBL" id="CALSBS010000015">
    <property type="protein sequence ID" value="CAH6660695.1"/>
    <property type="molecule type" value="Genomic_DNA"/>
</dbReference>
<gene>
    <name evidence="12" type="ORF">FBBNIHIM_16410</name>
</gene>
<dbReference type="RefSeq" id="WP_253898461.1">
    <property type="nucleotide sequence ID" value="NZ_CALSBS010000015.1"/>
</dbReference>
<accession>A0ABM9FBX2</accession>
<dbReference type="NCBIfam" id="NF005066">
    <property type="entry name" value="PRK06483.1"/>
    <property type="match status" value="1"/>
</dbReference>
<evidence type="ECO:0000256" key="6">
    <source>
        <dbReference type="ARBA" id="ARBA00038212"/>
    </source>
</evidence>
<proteinExistence type="inferred from homology"/>